<reference evidence="2" key="1">
    <citation type="submission" date="2022-12" db="EMBL/GenBank/DDBJ databases">
        <title>Peptostreptococcus.</title>
        <authorList>
            <person name="Lee S.H."/>
        </authorList>
    </citation>
    <scope>NUCLEOTIDE SEQUENCE</scope>
    <source>
        <strain evidence="2">CBA3647</strain>
    </source>
</reference>
<dbReference type="CDD" id="cd00761">
    <property type="entry name" value="Glyco_tranf_GTA_type"/>
    <property type="match status" value="1"/>
</dbReference>
<dbReference type="Pfam" id="PF00535">
    <property type="entry name" value="Glycos_transf_2"/>
    <property type="match status" value="1"/>
</dbReference>
<dbReference type="Proteomes" id="UP001164187">
    <property type="component" value="Chromosome"/>
</dbReference>
<dbReference type="InterPro" id="IPR001173">
    <property type="entry name" value="Glyco_trans_2-like"/>
</dbReference>
<organism evidence="2 3">
    <name type="scientific">Peptostreptococcus equinus</name>
    <dbReference type="NCBI Taxonomy" id="3003601"/>
    <lineage>
        <taxon>Bacteria</taxon>
        <taxon>Bacillati</taxon>
        <taxon>Bacillota</taxon>
        <taxon>Clostridia</taxon>
        <taxon>Peptostreptococcales</taxon>
        <taxon>Peptostreptococcaceae</taxon>
        <taxon>Peptostreptococcus</taxon>
    </lineage>
</organism>
<protein>
    <submittedName>
        <fullName evidence="2">Glycosyltransferase family 2 protein</fullName>
    </submittedName>
</protein>
<dbReference type="RefSeq" id="WP_269312199.1">
    <property type="nucleotide sequence ID" value="NZ_CP114052.1"/>
</dbReference>
<gene>
    <name evidence="2" type="ORF">O0R46_03525</name>
</gene>
<feature type="domain" description="Glycosyltransferase 2-like" evidence="1">
    <location>
        <begin position="7"/>
        <end position="150"/>
    </location>
</feature>
<dbReference type="SUPFAM" id="SSF53448">
    <property type="entry name" value="Nucleotide-diphospho-sugar transferases"/>
    <property type="match status" value="1"/>
</dbReference>
<name>A0ABY7JSS0_9FIRM</name>
<evidence type="ECO:0000313" key="3">
    <source>
        <dbReference type="Proteomes" id="UP001164187"/>
    </source>
</evidence>
<evidence type="ECO:0000313" key="2">
    <source>
        <dbReference type="EMBL" id="WAW15526.1"/>
    </source>
</evidence>
<dbReference type="PANTHER" id="PTHR22916:SF3">
    <property type="entry name" value="UDP-GLCNAC:BETAGAL BETA-1,3-N-ACETYLGLUCOSAMINYLTRANSFERASE-LIKE PROTEIN 1"/>
    <property type="match status" value="1"/>
</dbReference>
<keyword evidence="3" id="KW-1185">Reference proteome</keyword>
<dbReference type="InterPro" id="IPR029044">
    <property type="entry name" value="Nucleotide-diphossugar_trans"/>
</dbReference>
<accession>A0ABY7JSS0</accession>
<dbReference type="EMBL" id="CP114052">
    <property type="protein sequence ID" value="WAW15526.1"/>
    <property type="molecule type" value="Genomic_DNA"/>
</dbReference>
<sequence length="254" mass="29402">MIDGLISIITPIYNADKHIEETVASVLKQTYTNFELLLIDDCSTDKSSEIIGRLIEKDNRIKYIKLKQNSGAAVARNIGLSKAKGRYVAFLDSDDLWKENKLKKQIELLDENNVAFCFTSYRYFYDADNITSKVARAPEKIDYEGLLKNTLIGCSSVMIDREIIGDFKMPEVRKGQDTATWLKLLRQVPYAYGIYDDLVYYRVANGSLSSNKSQALRRTWYTYRNIEKLPLLKAIYVFIFYAFNAFKRRVKNEK</sequence>
<evidence type="ECO:0000259" key="1">
    <source>
        <dbReference type="Pfam" id="PF00535"/>
    </source>
</evidence>
<proteinExistence type="predicted"/>
<dbReference type="Gene3D" id="3.90.550.10">
    <property type="entry name" value="Spore Coat Polysaccharide Biosynthesis Protein SpsA, Chain A"/>
    <property type="match status" value="1"/>
</dbReference>
<dbReference type="PANTHER" id="PTHR22916">
    <property type="entry name" value="GLYCOSYLTRANSFERASE"/>
    <property type="match status" value="1"/>
</dbReference>